<keyword evidence="2" id="KW-0732">Signal</keyword>
<keyword evidence="4" id="KW-1185">Reference proteome</keyword>
<name>A0AAV0V222_HYABA</name>
<evidence type="ECO:0000313" key="3">
    <source>
        <dbReference type="EMBL" id="CAI5743132.1"/>
    </source>
</evidence>
<protein>
    <recommendedName>
        <fullName evidence="5">RxLR effector candidate protein</fullName>
    </recommendedName>
</protein>
<sequence>MTKGFHLLALALILLAFRDARSVPLAGMLADMTTPNPNLPTQLETDHSRMLRETGDPVEEAAEQRGPSGVKNEQALAHLGETLLSEQKIRDPSTVTTEEVSDYLHKVLSLKQKTRDPSTVTTEEVSAYLHKVLFPKQANGIVVDGKGAPHANAMDPASRKWESQPVPKP</sequence>
<feature type="region of interest" description="Disordered" evidence="1">
    <location>
        <begin position="145"/>
        <end position="169"/>
    </location>
</feature>
<organism evidence="3 4">
    <name type="scientific">Hyaloperonospora brassicae</name>
    <name type="common">Brassica downy mildew</name>
    <name type="synonym">Peronospora brassicae</name>
    <dbReference type="NCBI Taxonomy" id="162125"/>
    <lineage>
        <taxon>Eukaryota</taxon>
        <taxon>Sar</taxon>
        <taxon>Stramenopiles</taxon>
        <taxon>Oomycota</taxon>
        <taxon>Peronosporomycetes</taxon>
        <taxon>Peronosporales</taxon>
        <taxon>Peronosporaceae</taxon>
        <taxon>Hyaloperonospora</taxon>
    </lineage>
</organism>
<gene>
    <name evidence="3" type="ORF">HBR001_LOCUS9321</name>
</gene>
<dbReference type="AlphaFoldDB" id="A0AAV0V222"/>
<evidence type="ECO:0000256" key="2">
    <source>
        <dbReference type="SAM" id="SignalP"/>
    </source>
</evidence>
<evidence type="ECO:0000313" key="4">
    <source>
        <dbReference type="Proteomes" id="UP001162031"/>
    </source>
</evidence>
<comment type="caution">
    <text evidence="3">The sequence shown here is derived from an EMBL/GenBank/DDBJ whole genome shotgun (WGS) entry which is preliminary data.</text>
</comment>
<dbReference type="EMBL" id="CANTFL010001485">
    <property type="protein sequence ID" value="CAI5743132.1"/>
    <property type="molecule type" value="Genomic_DNA"/>
</dbReference>
<dbReference type="Proteomes" id="UP001162031">
    <property type="component" value="Unassembled WGS sequence"/>
</dbReference>
<reference evidence="3" key="1">
    <citation type="submission" date="2022-12" db="EMBL/GenBank/DDBJ databases">
        <authorList>
            <person name="Webb A."/>
        </authorList>
    </citation>
    <scope>NUCLEOTIDE SEQUENCE</scope>
    <source>
        <strain evidence="3">Hp1</strain>
    </source>
</reference>
<proteinExistence type="predicted"/>
<evidence type="ECO:0008006" key="5">
    <source>
        <dbReference type="Google" id="ProtNLM"/>
    </source>
</evidence>
<feature type="signal peptide" evidence="2">
    <location>
        <begin position="1"/>
        <end position="22"/>
    </location>
</feature>
<accession>A0AAV0V222</accession>
<feature type="chain" id="PRO_5043773927" description="RxLR effector candidate protein" evidence="2">
    <location>
        <begin position="23"/>
        <end position="169"/>
    </location>
</feature>
<evidence type="ECO:0000256" key="1">
    <source>
        <dbReference type="SAM" id="MobiDB-lite"/>
    </source>
</evidence>